<gene>
    <name evidence="6" type="ORF">NCTC12151_01652</name>
</gene>
<dbReference type="Proteomes" id="UP000249005">
    <property type="component" value="Chromosome 1"/>
</dbReference>
<evidence type="ECO:0000256" key="4">
    <source>
        <dbReference type="SAM" id="MobiDB-lite"/>
    </source>
</evidence>
<keyword evidence="2 6" id="KW-0238">DNA-binding</keyword>
<evidence type="ECO:0000256" key="1">
    <source>
        <dbReference type="ARBA" id="ARBA00023015"/>
    </source>
</evidence>
<dbReference type="InterPro" id="IPR003313">
    <property type="entry name" value="AraC-bd"/>
</dbReference>
<dbReference type="InterPro" id="IPR009057">
    <property type="entry name" value="Homeodomain-like_sf"/>
</dbReference>
<feature type="compositionally biased region" description="Polar residues" evidence="4">
    <location>
        <begin position="228"/>
        <end position="241"/>
    </location>
</feature>
<dbReference type="AlphaFoldDB" id="A0A2X4UNQ2"/>
<protein>
    <submittedName>
        <fullName evidence="6">DNA-binding transcriptional regulator AraC</fullName>
    </submittedName>
</protein>
<dbReference type="GO" id="GO:0006355">
    <property type="term" value="P:regulation of DNA-templated transcription"/>
    <property type="evidence" value="ECO:0007669"/>
    <property type="project" value="InterPro"/>
</dbReference>
<dbReference type="KEGG" id="lri:NCTC12151_01652"/>
<dbReference type="InterPro" id="IPR037923">
    <property type="entry name" value="HTH-like"/>
</dbReference>
<evidence type="ECO:0000313" key="7">
    <source>
        <dbReference type="Proteomes" id="UP000249005"/>
    </source>
</evidence>
<keyword evidence="3" id="KW-0804">Transcription</keyword>
<feature type="domain" description="AraC-type arabinose-binding/dimerisation" evidence="5">
    <location>
        <begin position="23"/>
        <end position="157"/>
    </location>
</feature>
<evidence type="ECO:0000313" key="6">
    <source>
        <dbReference type="EMBL" id="SQI40473.1"/>
    </source>
</evidence>
<evidence type="ECO:0000256" key="3">
    <source>
        <dbReference type="ARBA" id="ARBA00023163"/>
    </source>
</evidence>
<dbReference type="InterPro" id="IPR050204">
    <property type="entry name" value="AraC_XylS_family_regulators"/>
</dbReference>
<dbReference type="PANTHER" id="PTHR46796:SF2">
    <property type="entry name" value="TRANSCRIPTIONAL REGULATORY PROTEIN"/>
    <property type="match status" value="1"/>
</dbReference>
<dbReference type="SUPFAM" id="SSF46689">
    <property type="entry name" value="Homeodomain-like"/>
    <property type="match status" value="1"/>
</dbReference>
<proteinExistence type="predicted"/>
<dbReference type="GO" id="GO:0003677">
    <property type="term" value="F:DNA binding"/>
    <property type="evidence" value="ECO:0007669"/>
    <property type="project" value="UniProtKB-KW"/>
</dbReference>
<evidence type="ECO:0000256" key="2">
    <source>
        <dbReference type="ARBA" id="ARBA00023125"/>
    </source>
</evidence>
<dbReference type="SUPFAM" id="SSF51215">
    <property type="entry name" value="Regulatory protein AraC"/>
    <property type="match status" value="1"/>
</dbReference>
<dbReference type="Gene3D" id="1.10.10.60">
    <property type="entry name" value="Homeodomain-like"/>
    <property type="match status" value="1"/>
</dbReference>
<feature type="region of interest" description="Disordered" evidence="4">
    <location>
        <begin position="223"/>
        <end position="245"/>
    </location>
</feature>
<evidence type="ECO:0000259" key="5">
    <source>
        <dbReference type="Pfam" id="PF02311"/>
    </source>
</evidence>
<keyword evidence="1" id="KW-0805">Transcription regulation</keyword>
<dbReference type="EMBL" id="LS483470">
    <property type="protein sequence ID" value="SQI40473.1"/>
    <property type="molecule type" value="Genomic_DNA"/>
</dbReference>
<keyword evidence="7" id="KW-1185">Reference proteome</keyword>
<accession>A0A2X4UNQ2</accession>
<name>A0A2X4UNQ2_9GAMM</name>
<organism evidence="6 7">
    <name type="scientific">Leminorella richardii</name>
    <dbReference type="NCBI Taxonomy" id="158841"/>
    <lineage>
        <taxon>Bacteria</taxon>
        <taxon>Pseudomonadati</taxon>
        <taxon>Pseudomonadota</taxon>
        <taxon>Gammaproteobacteria</taxon>
        <taxon>Enterobacterales</taxon>
        <taxon>Budviciaceae</taxon>
        <taxon>Leminorella</taxon>
    </lineage>
</organism>
<reference evidence="6 7" key="1">
    <citation type="submission" date="2018-06" db="EMBL/GenBank/DDBJ databases">
        <authorList>
            <consortium name="Pathogen Informatics"/>
            <person name="Doyle S."/>
        </authorList>
    </citation>
    <scope>NUCLEOTIDE SEQUENCE [LARGE SCALE GENOMIC DNA]</scope>
    <source>
        <strain evidence="6 7">NCTC12151</strain>
    </source>
</reference>
<sequence>MDKMNTSTTSTDWLELQRDGETGIESVSAHFSGHAYDPHDHDEVLVGVTRQGLQRFHCRRSLHTSSPGQAILIEPGAVHDGHAPDADGFTYDMLYIPQSWLSERMLRQGLGNISAIEAAFTHTLINDLRLSETIQQAFFSLHHKEGRLARDESLDRLVALLSRHISARPVSSLNYAQRQMYQLRDYLHDRIACDIGLDDISSYCGIDRFRLSRLFMKTFGLSPPRLSSEASPTNGANTSVSGRKASAGRLKGRFFRSKPYGKVV</sequence>
<dbReference type="PANTHER" id="PTHR46796">
    <property type="entry name" value="HTH-TYPE TRANSCRIPTIONAL ACTIVATOR RHAS-RELATED"/>
    <property type="match status" value="1"/>
</dbReference>
<dbReference type="Pfam" id="PF02311">
    <property type="entry name" value="AraC_binding"/>
    <property type="match status" value="1"/>
</dbReference>